<organism evidence="9 10">
    <name type="scientific">Hypsizygus marmoreus</name>
    <name type="common">White beech mushroom</name>
    <name type="synonym">Agaricus marmoreus</name>
    <dbReference type="NCBI Taxonomy" id="39966"/>
    <lineage>
        <taxon>Eukaryota</taxon>
        <taxon>Fungi</taxon>
        <taxon>Dikarya</taxon>
        <taxon>Basidiomycota</taxon>
        <taxon>Agaricomycotina</taxon>
        <taxon>Agaricomycetes</taxon>
        <taxon>Agaricomycetidae</taxon>
        <taxon>Agaricales</taxon>
        <taxon>Tricholomatineae</taxon>
        <taxon>Lyophyllaceae</taxon>
        <taxon>Hypsizygus</taxon>
    </lineage>
</organism>
<dbReference type="GO" id="GO:0016282">
    <property type="term" value="C:eukaryotic 43S preinitiation complex"/>
    <property type="evidence" value="ECO:0007669"/>
    <property type="project" value="UniProtKB-UniRule"/>
</dbReference>
<name>A0A369JN83_HYPMA</name>
<dbReference type="InterPro" id="IPR035979">
    <property type="entry name" value="RBD_domain_sf"/>
</dbReference>
<comment type="function">
    <text evidence="7">Component of the eukaryotic translation initiation factor 3 (eIF-3) complex, which is involved in protein synthesis and, together with other initiation factors, stimulates binding of mRNA and methionyl-tRNAi to the 40S ribosome.</text>
</comment>
<dbReference type="InterPro" id="IPR000504">
    <property type="entry name" value="RRM_dom"/>
</dbReference>
<dbReference type="SUPFAM" id="SSF54928">
    <property type="entry name" value="RNA-binding domain, RBD"/>
    <property type="match status" value="1"/>
</dbReference>
<keyword evidence="2 6" id="KW-0963">Cytoplasm</keyword>
<dbReference type="Gene3D" id="3.30.70.330">
    <property type="match status" value="1"/>
</dbReference>
<keyword evidence="10" id="KW-1185">Reference proteome</keyword>
<dbReference type="InterPro" id="IPR011400">
    <property type="entry name" value="EIF3B"/>
</dbReference>
<gene>
    <name evidence="9" type="primary">PRT1_1</name>
    <name evidence="6" type="synonym">PRT1</name>
    <name evidence="9" type="ORF">Hypma_011057</name>
</gene>
<dbReference type="GO" id="GO:0003723">
    <property type="term" value="F:RNA binding"/>
    <property type="evidence" value="ECO:0007669"/>
    <property type="project" value="UniProtKB-UniRule"/>
</dbReference>
<dbReference type="Pfam" id="PF00076">
    <property type="entry name" value="RRM_1"/>
    <property type="match status" value="1"/>
</dbReference>
<dbReference type="EMBL" id="LUEZ02000053">
    <property type="protein sequence ID" value="RDB21845.1"/>
    <property type="molecule type" value="Genomic_DNA"/>
</dbReference>
<dbReference type="FunCoup" id="A0A369JN83">
    <property type="interactions" value="905"/>
</dbReference>
<dbReference type="PANTHER" id="PTHR14068">
    <property type="entry name" value="EUKARYOTIC TRANSLATION INITIATION FACTOR 3 EIF3 -RELATED"/>
    <property type="match status" value="1"/>
</dbReference>
<dbReference type="GO" id="GO:0003743">
    <property type="term" value="F:translation initiation factor activity"/>
    <property type="evidence" value="ECO:0007669"/>
    <property type="project" value="UniProtKB-UniRule"/>
</dbReference>
<evidence type="ECO:0000313" key="10">
    <source>
        <dbReference type="Proteomes" id="UP000076154"/>
    </source>
</evidence>
<dbReference type="STRING" id="39966.A0A369JN83"/>
<dbReference type="InterPro" id="IPR012677">
    <property type="entry name" value="Nucleotide-bd_a/b_plait_sf"/>
</dbReference>
<evidence type="ECO:0000313" key="9">
    <source>
        <dbReference type="EMBL" id="RDB21845.1"/>
    </source>
</evidence>
<feature type="domain" description="RRM" evidence="8">
    <location>
        <begin position="29"/>
        <end position="109"/>
    </location>
</feature>
<dbReference type="Proteomes" id="UP000076154">
    <property type="component" value="Unassembled WGS sequence"/>
</dbReference>
<dbReference type="InParanoid" id="A0A369JN83"/>
<dbReference type="PROSITE" id="PS50102">
    <property type="entry name" value="RRM"/>
    <property type="match status" value="1"/>
</dbReference>
<comment type="function">
    <text evidence="6">RNA-binding component of the eukaryotic translation initiation factor 3 (eIF-3) complex, which is involved in protein synthesis of a specialized repertoire of mRNAs and, together with other initiation factors, stimulates binding of mRNA and methionyl-tRNAi to the 40S ribosome. The eIF-3 complex specifically targets and initiates translation of a subset of mRNAs involved in cell proliferation.</text>
</comment>
<comment type="similarity">
    <text evidence="6 7">Belongs to the eIF-3 subunit B family.</text>
</comment>
<dbReference type="FunFam" id="2.130.10.10:FF:000947">
    <property type="entry name" value="Eukaryotic translation initiation factor 3 subunit B"/>
    <property type="match status" value="1"/>
</dbReference>
<evidence type="ECO:0000256" key="6">
    <source>
        <dbReference type="HAMAP-Rule" id="MF_03001"/>
    </source>
</evidence>
<keyword evidence="4 6" id="KW-0694">RNA-binding</keyword>
<dbReference type="CDD" id="cd12278">
    <property type="entry name" value="RRM_eIF3B"/>
    <property type="match status" value="1"/>
</dbReference>
<dbReference type="InterPro" id="IPR013979">
    <property type="entry name" value="TIF_beta_prop-like"/>
</dbReference>
<dbReference type="GO" id="GO:0001732">
    <property type="term" value="P:formation of cytoplasmic translation initiation complex"/>
    <property type="evidence" value="ECO:0007669"/>
    <property type="project" value="UniProtKB-UniRule"/>
</dbReference>
<evidence type="ECO:0000256" key="5">
    <source>
        <dbReference type="ARBA" id="ARBA00022917"/>
    </source>
</evidence>
<keyword evidence="5 6" id="KW-0648">Protein biosynthesis</keyword>
<dbReference type="Gene3D" id="2.130.10.10">
    <property type="entry name" value="YVTN repeat-like/Quinoprotein amine dehydrogenase"/>
    <property type="match status" value="2"/>
</dbReference>
<evidence type="ECO:0000256" key="3">
    <source>
        <dbReference type="ARBA" id="ARBA00022540"/>
    </source>
</evidence>
<comment type="subunit">
    <text evidence="6 7">Component of the eukaryotic translation initiation factor 3 (eIF-3) complex.</text>
</comment>
<dbReference type="Pfam" id="PF08662">
    <property type="entry name" value="eIF2A"/>
    <property type="match status" value="1"/>
</dbReference>
<proteinExistence type="inferred from homology"/>
<keyword evidence="3 6" id="KW-0396">Initiation factor</keyword>
<sequence>MLALDTFIDDIDYSDIEAKYQVHWEEDETTLVIDHVPIIEQSKHAALVAKMAKAFARKGAMIKPEDIYVPWDDSTGKSKGYVFIDFSTGSEAAFALEAMQGYAFDAKHIFAVNFFSDIEHYSNLDEYYLEPSVEEYVPKEHLRYWLSDPQGRDQYVTYSGDQVVIHWHGKPGQYEVAHAKPENNKWTELFLSWSPLGTYLATVHRQGIRLWGGRSFKMLEKFAHPLVVLFDFSPCERYLVTWSHVPIVVPEGAQQGPRYFSSEDEGNQLAVWEIASGHLLRTFPTDTHGGNDVPGNKAEMHWPALKWSPDGKYVARAVPGQQISVYELPGMGLQGKKSIKIEGVVEFEWRPLANHGEASEMNGNMLAYWTPEVVNQPARVTLLAFPSRTVVRQKNLFNVSECKLFWQNQGDFLCVKVDRHTKTKKTLFSNLEIFHVREKDCPVEVIELKDVVLDFSWEPKGERFGVVSSNDPNLGNSGATVKTDIGFYQLHKAKEEFRLLCTLPEQTSNVIRWSPQGRFVVLATVGSPSKSELQFWDLDFKVDDLARKEARKDEWGAGLQRLGTADHYGVTDLEWDPSGRYLASSASAWKHTLENGYAIWDFRGQEVTKHLQDGFKQFIWRPRPPTILSKEQRRIIRKNLREYSRQFDEEDAAQDSTASAELVARYRRLVDEWNTWRAGCNADTSVTQHVTKKSEVEECKEEVEIWVEELIDEREEVLE</sequence>
<dbReference type="PIRSF" id="PIRSF036424">
    <property type="entry name" value="eIF3b"/>
    <property type="match status" value="1"/>
</dbReference>
<dbReference type="OrthoDB" id="10250414at2759"/>
<accession>A0A369JN83</accession>
<dbReference type="InterPro" id="IPR015943">
    <property type="entry name" value="WD40/YVTN_repeat-like_dom_sf"/>
</dbReference>
<dbReference type="AlphaFoldDB" id="A0A369JN83"/>
<dbReference type="GO" id="GO:0033290">
    <property type="term" value="C:eukaryotic 48S preinitiation complex"/>
    <property type="evidence" value="ECO:0007669"/>
    <property type="project" value="UniProtKB-UniRule"/>
</dbReference>
<evidence type="ECO:0000256" key="4">
    <source>
        <dbReference type="ARBA" id="ARBA00022884"/>
    </source>
</evidence>
<comment type="subcellular location">
    <subcellularLocation>
        <location evidence="1 6 7">Cytoplasm</location>
    </subcellularLocation>
</comment>
<evidence type="ECO:0000256" key="1">
    <source>
        <dbReference type="ARBA" id="ARBA00004496"/>
    </source>
</evidence>
<evidence type="ECO:0000256" key="2">
    <source>
        <dbReference type="ARBA" id="ARBA00022490"/>
    </source>
</evidence>
<dbReference type="PANTHER" id="PTHR14068:SF0">
    <property type="entry name" value="EUKARYOTIC TRANSLATION INITIATION FACTOR 3 SUBUNIT B"/>
    <property type="match status" value="1"/>
</dbReference>
<dbReference type="InterPro" id="IPR034363">
    <property type="entry name" value="eIF3B_RRM"/>
</dbReference>
<dbReference type="GO" id="GO:0031369">
    <property type="term" value="F:translation initiation factor binding"/>
    <property type="evidence" value="ECO:0007669"/>
    <property type="project" value="InterPro"/>
</dbReference>
<evidence type="ECO:0000259" key="8">
    <source>
        <dbReference type="PROSITE" id="PS50102"/>
    </source>
</evidence>
<evidence type="ECO:0000256" key="7">
    <source>
        <dbReference type="PIRNR" id="PIRNR036424"/>
    </source>
</evidence>
<protein>
    <recommendedName>
        <fullName evidence="6">Eukaryotic translation initiation factor 3 subunit B</fullName>
        <shortName evidence="6">eIF3b</shortName>
    </recommendedName>
    <alternativeName>
        <fullName evidence="6">Eukaryotic translation initiation factor 3 90 kDa subunit homolog</fullName>
        <shortName evidence="6">eIF3 p90</shortName>
    </alternativeName>
    <alternativeName>
        <fullName evidence="6">Translation initiation factor eIF3, p90 subunit homolog</fullName>
    </alternativeName>
</protein>
<dbReference type="SUPFAM" id="SSF82171">
    <property type="entry name" value="DPP6 N-terminal domain-like"/>
    <property type="match status" value="1"/>
</dbReference>
<reference evidence="9" key="1">
    <citation type="submission" date="2018-04" db="EMBL/GenBank/DDBJ databases">
        <title>Whole genome sequencing of Hypsizygus marmoreus.</title>
        <authorList>
            <person name="Choi I.-G."/>
            <person name="Min B."/>
            <person name="Kim J.-G."/>
            <person name="Kim S."/>
            <person name="Oh Y.-L."/>
            <person name="Kong W.-S."/>
            <person name="Park H."/>
            <person name="Jeong J."/>
            <person name="Song E.-S."/>
        </authorList>
    </citation>
    <scope>NUCLEOTIDE SEQUENCE [LARGE SCALE GENOMIC DNA]</scope>
    <source>
        <strain evidence="9">51987-8</strain>
    </source>
</reference>
<dbReference type="GO" id="GO:0005852">
    <property type="term" value="C:eukaryotic translation initiation factor 3 complex"/>
    <property type="evidence" value="ECO:0007669"/>
    <property type="project" value="UniProtKB-UniRule"/>
</dbReference>
<comment type="caution">
    <text evidence="9">The sequence shown here is derived from an EMBL/GenBank/DDBJ whole genome shotgun (WGS) entry which is preliminary data.</text>
</comment>
<dbReference type="HAMAP" id="MF_03001">
    <property type="entry name" value="eIF3b"/>
    <property type="match status" value="1"/>
</dbReference>